<keyword evidence="1" id="KW-0472">Membrane</keyword>
<feature type="transmembrane region" description="Helical" evidence="1">
    <location>
        <begin position="68"/>
        <end position="86"/>
    </location>
</feature>
<proteinExistence type="predicted"/>
<accession>I7LGH3</accession>
<dbReference type="Pfam" id="PF13425">
    <property type="entry name" value="O-antigen_lig"/>
    <property type="match status" value="1"/>
</dbReference>
<reference evidence="3 5" key="2">
    <citation type="journal article" date="2015" name="Genome Announc.">
        <title>Expanding the biotechnology potential of lactobacilli through comparative genomics of 213 strains and associated genera.</title>
        <authorList>
            <person name="Sun Z."/>
            <person name="Harris H.M."/>
            <person name="McCann A."/>
            <person name="Guo C."/>
            <person name="Argimon S."/>
            <person name="Zhang W."/>
            <person name="Yang X."/>
            <person name="Jeffery I.B."/>
            <person name="Cooney J.C."/>
            <person name="Kagawa T.F."/>
            <person name="Liu W."/>
            <person name="Song Y."/>
            <person name="Salvetti E."/>
            <person name="Wrobel A."/>
            <person name="Rasinkangas P."/>
            <person name="Parkhill J."/>
            <person name="Rea M.C."/>
            <person name="O'Sullivan O."/>
            <person name="Ritari J."/>
            <person name="Douillard F.P."/>
            <person name="Paul Ross R."/>
            <person name="Yang R."/>
            <person name="Briner A.E."/>
            <person name="Felis G.E."/>
            <person name="de Vos W.M."/>
            <person name="Barrangou R."/>
            <person name="Klaenhammer T.R."/>
            <person name="Caufield P.W."/>
            <person name="Cui Y."/>
            <person name="Zhang H."/>
            <person name="O'Toole P.W."/>
        </authorList>
    </citation>
    <scope>NUCLEOTIDE SEQUENCE [LARGE SCALE GENOMIC DNA]</scope>
    <source>
        <strain evidence="3 5">DSM 23908</strain>
    </source>
</reference>
<dbReference type="InterPro" id="IPR049504">
    <property type="entry name" value="O-antigen_lig"/>
</dbReference>
<keyword evidence="1" id="KW-0812">Transmembrane</keyword>
<organism evidence="2 4">
    <name type="scientific">Lactobacillus gigeriorum DSM 23908 = CRBIP 24.85</name>
    <dbReference type="NCBI Taxonomy" id="1423751"/>
    <lineage>
        <taxon>Bacteria</taxon>
        <taxon>Bacillati</taxon>
        <taxon>Bacillota</taxon>
        <taxon>Bacilli</taxon>
        <taxon>Lactobacillales</taxon>
        <taxon>Lactobacillaceae</taxon>
        <taxon>Lactobacillus</taxon>
    </lineage>
</organism>
<comment type="caution">
    <text evidence="2">The sequence shown here is derived from an EMBL/GenBank/DDBJ whole genome shotgun (WGS) entry which is preliminary data.</text>
</comment>
<feature type="transmembrane region" description="Helical" evidence="1">
    <location>
        <begin position="134"/>
        <end position="157"/>
    </location>
</feature>
<name>I7LGH3_9LACO</name>
<feature type="transmembrane region" description="Helical" evidence="1">
    <location>
        <begin position="106"/>
        <end position="122"/>
    </location>
</feature>
<dbReference type="OrthoDB" id="2320327at2"/>
<evidence type="ECO:0000313" key="2">
    <source>
        <dbReference type="EMBL" id="CCI87623.1"/>
    </source>
</evidence>
<dbReference type="Proteomes" id="UP000051521">
    <property type="component" value="Unassembled WGS sequence"/>
</dbReference>
<feature type="transmembrane region" description="Helical" evidence="1">
    <location>
        <begin position="7"/>
        <end position="25"/>
    </location>
</feature>
<dbReference type="Proteomes" id="UP000009326">
    <property type="component" value="Unassembled WGS sequence"/>
</dbReference>
<keyword evidence="1" id="KW-1133">Transmembrane helix</keyword>
<evidence type="ECO:0000256" key="1">
    <source>
        <dbReference type="SAM" id="Phobius"/>
    </source>
</evidence>
<reference evidence="2 4" key="1">
    <citation type="submission" date="2012-06" db="EMBL/GenBank/DDBJ databases">
        <title>Draft genome sequence of Lactobacillus gigeriorum CRBIP 24.85T, isolated from chicken crop.</title>
        <authorList>
            <person name="Cousin S."/>
            <person name="Ma L."/>
            <person name="Creno S."/>
            <person name="Clermont D."/>
            <person name="Loux V."/>
            <person name="Bizet C."/>
            <person name="Bouchier C."/>
        </authorList>
    </citation>
    <scope>NUCLEOTIDE SEQUENCE [LARGE SCALE GENOMIC DNA]</scope>
    <source>
        <strain evidence="4">CRBIP 24.85T</strain>
        <strain evidence="2">Type strain: CRBIP 24.85</strain>
    </source>
</reference>
<feature type="transmembrane region" description="Helical" evidence="1">
    <location>
        <begin position="187"/>
        <end position="210"/>
    </location>
</feature>
<dbReference type="EMBL" id="AYZO01000004">
    <property type="protein sequence ID" value="KRN14266.1"/>
    <property type="molecule type" value="Genomic_DNA"/>
</dbReference>
<evidence type="ECO:0000313" key="4">
    <source>
        <dbReference type="Proteomes" id="UP000009326"/>
    </source>
</evidence>
<feature type="transmembrane region" description="Helical" evidence="1">
    <location>
        <begin position="235"/>
        <end position="257"/>
    </location>
</feature>
<sequence>MQNKTKSAIFYFILLQPFLDLYWFYNGKLAELLPFTLPTIIRIMACGAIFLLFFSQKSNWQKLGQDKWLITYLVLLVVYSLLHLWHVSHFNSLSASNYGYSTSGEIFYLIRMILPLMLLYFTQALEFSKNTFKLAIQLLSALFSATIVLSNLLVISLRSYGEGRISASILQWFTSSYGYSHLASKGFFNFSNMVSAVLFMLLPLLVYYLLTNFNWQNLLLVCVQALAMIELGTKVALAGLIGGILIMLVAFLIHRYFLHDFNGKYRKPLISLLAIEAVALALTPASPAVQRYQYEKFLASQSDHNLAAENDELALGLKKYPSGPKREAFLRSFIKENYQAYALNEKFVLKSYPYQEDPEFWLTIMRQPGDVRLQNRYLEIAMLNRVRAHNNNRLDYFLGIAYTRESNIFNLERDFLSQIYSVGWLGMLLLVGPYLLCLIYGIWQWFCFKAKRNFLTSSLILAESFMLAAAFFSGNVMDFLTASFILAFVEGFLFSQLKNKTRL</sequence>
<dbReference type="STRING" id="1423751.FC38_GL001345"/>
<dbReference type="AlphaFoldDB" id="I7LGH3"/>
<feature type="transmembrane region" description="Helical" evidence="1">
    <location>
        <begin position="419"/>
        <end position="442"/>
    </location>
</feature>
<keyword evidence="5" id="KW-1185">Reference proteome</keyword>
<protein>
    <submittedName>
        <fullName evidence="2">Uncharacterized protein</fullName>
    </submittedName>
</protein>
<dbReference type="PATRIC" id="fig|1423751.3.peg.1388"/>
<dbReference type="EMBL" id="CAKC01000086">
    <property type="protein sequence ID" value="CCI87623.1"/>
    <property type="molecule type" value="Genomic_DNA"/>
</dbReference>
<evidence type="ECO:0000313" key="5">
    <source>
        <dbReference type="Proteomes" id="UP000051521"/>
    </source>
</evidence>
<evidence type="ECO:0000313" key="3">
    <source>
        <dbReference type="EMBL" id="KRN14266.1"/>
    </source>
</evidence>
<dbReference type="RefSeq" id="WP_008473907.1">
    <property type="nucleotide sequence ID" value="NZ_AYZO01000004.1"/>
</dbReference>
<gene>
    <name evidence="2" type="ORF">BN52_09475</name>
    <name evidence="3" type="ORF">FC38_GL001345</name>
</gene>
<feature type="transmembrane region" description="Helical" evidence="1">
    <location>
        <begin position="37"/>
        <end position="56"/>
    </location>
</feature>
<feature type="transmembrane region" description="Helical" evidence="1">
    <location>
        <begin position="269"/>
        <end position="289"/>
    </location>
</feature>